<evidence type="ECO:0000313" key="3">
    <source>
        <dbReference type="Proteomes" id="UP000321926"/>
    </source>
</evidence>
<dbReference type="InterPro" id="IPR046620">
    <property type="entry name" value="DUF6733"/>
</dbReference>
<dbReference type="RefSeq" id="WP_147921377.1">
    <property type="nucleotide sequence ID" value="NZ_VRTY01000026.1"/>
</dbReference>
<dbReference type="EMBL" id="VRTY01000026">
    <property type="protein sequence ID" value="TXK47957.1"/>
    <property type="molecule type" value="Genomic_DNA"/>
</dbReference>
<proteinExistence type="predicted"/>
<reference evidence="2 3" key="1">
    <citation type="submission" date="2019-08" db="EMBL/GenBank/DDBJ databases">
        <authorList>
            <person name="Shi S."/>
        </authorList>
    </citation>
    <scope>NUCLEOTIDE SEQUENCE [LARGE SCALE GENOMIC DNA]</scope>
    <source>
        <strain evidence="2 3">GY10130</strain>
    </source>
</reference>
<keyword evidence="1" id="KW-0732">Signal</keyword>
<dbReference type="Proteomes" id="UP000321926">
    <property type="component" value="Unassembled WGS sequence"/>
</dbReference>
<name>A0A5C8KBT7_9BACT</name>
<organism evidence="2 3">
    <name type="scientific">Pontibacter qinzhouensis</name>
    <dbReference type="NCBI Taxonomy" id="2603253"/>
    <lineage>
        <taxon>Bacteria</taxon>
        <taxon>Pseudomonadati</taxon>
        <taxon>Bacteroidota</taxon>
        <taxon>Cytophagia</taxon>
        <taxon>Cytophagales</taxon>
        <taxon>Hymenobacteraceae</taxon>
        <taxon>Pontibacter</taxon>
    </lineage>
</organism>
<comment type="caution">
    <text evidence="2">The sequence shown here is derived from an EMBL/GenBank/DDBJ whole genome shotgun (WGS) entry which is preliminary data.</text>
</comment>
<keyword evidence="3" id="KW-1185">Reference proteome</keyword>
<sequence>MRKTITNIPKLVSLLFALLFVSTSTSVMAQSSSEDDDDFSFTVGLTSDQFFGFAPSFSGSYGLSSKVGLTFYGIMWSGGTGGAWGNWTEFGVGANFNLADGISFNPSLGVTGGNLLSSGTAGPAIFGDGIVPNMFLNLDKSNVEGEVYFGYYAPLRDKVPAEGGTTLSYIHYWANLGYKVNPRFSFGGHFEHLINSGGSNVTSSSDVYQWVGPYIQFSSPKHSIFGRLSAGGDLVEGNDSFFKVSTGFSF</sequence>
<gene>
    <name evidence="2" type="ORF">FVR03_08810</name>
</gene>
<dbReference type="OrthoDB" id="9771670at2"/>
<evidence type="ECO:0000256" key="1">
    <source>
        <dbReference type="SAM" id="SignalP"/>
    </source>
</evidence>
<feature type="signal peptide" evidence="1">
    <location>
        <begin position="1"/>
        <end position="29"/>
    </location>
</feature>
<feature type="chain" id="PRO_5023021209" evidence="1">
    <location>
        <begin position="30"/>
        <end position="250"/>
    </location>
</feature>
<evidence type="ECO:0000313" key="2">
    <source>
        <dbReference type="EMBL" id="TXK47957.1"/>
    </source>
</evidence>
<protein>
    <submittedName>
        <fullName evidence="2">Uncharacterized protein</fullName>
    </submittedName>
</protein>
<dbReference type="AlphaFoldDB" id="A0A5C8KBT7"/>
<accession>A0A5C8KBT7</accession>
<dbReference type="Pfam" id="PF20507">
    <property type="entry name" value="DUF6733"/>
    <property type="match status" value="1"/>
</dbReference>